<evidence type="ECO:0000313" key="1">
    <source>
        <dbReference type="EMBL" id="KXI17272.1"/>
    </source>
</evidence>
<dbReference type="AlphaFoldDB" id="A0A135Z6L3"/>
<protein>
    <submittedName>
        <fullName evidence="1">Uncharacterized protein</fullName>
    </submittedName>
</protein>
<name>A0A135Z6L3_GARVA</name>
<dbReference type="PATRIC" id="fig|2702.101.peg.674"/>
<dbReference type="Proteomes" id="UP000070505">
    <property type="component" value="Unassembled WGS sequence"/>
</dbReference>
<dbReference type="EMBL" id="LSRC01000028">
    <property type="protein sequence ID" value="KXI17272.1"/>
    <property type="molecule type" value="Genomic_DNA"/>
</dbReference>
<organism evidence="1 2">
    <name type="scientific">Gardnerella vaginalis</name>
    <dbReference type="NCBI Taxonomy" id="2702"/>
    <lineage>
        <taxon>Bacteria</taxon>
        <taxon>Bacillati</taxon>
        <taxon>Actinomycetota</taxon>
        <taxon>Actinomycetes</taxon>
        <taxon>Bifidobacteriales</taxon>
        <taxon>Bifidobacteriaceae</taxon>
        <taxon>Gardnerella</taxon>
    </lineage>
</organism>
<sequence length="221" mass="25880">MNFTQKEREFIMGNDSSKEELAAEIKNARKIVGKGNKFKNLYWWVIDLENEVDIYRIKYNKIFLMPYTFGLTEDDLNTNTSTDIIDLKNYEENDELSDEEGNNLFYRISKQKNYKKAKIHSNNYNVDITTGNFHPHDALKGVIKGEKIKQIMLVRNTNENGSHYGVLYPKNCPKGEEKNFIILRDEANKFYYIPKKCIKLVKENEEPEKTLNDFLNAIGAE</sequence>
<reference evidence="1 2" key="1">
    <citation type="submission" date="2016-02" db="EMBL/GenBank/DDBJ databases">
        <authorList>
            <person name="Wen L."/>
            <person name="He K."/>
            <person name="Yang H."/>
        </authorList>
    </citation>
    <scope>NUCLEOTIDE SEQUENCE [LARGE SCALE GENOMIC DNA]</scope>
    <source>
        <strain evidence="1 2">CMW7778B</strain>
    </source>
</reference>
<gene>
    <name evidence="1" type="ORF">HMPREF3230_00692</name>
</gene>
<evidence type="ECO:0000313" key="2">
    <source>
        <dbReference type="Proteomes" id="UP000070505"/>
    </source>
</evidence>
<accession>A0A135Z6L3</accession>
<proteinExistence type="predicted"/>
<comment type="caution">
    <text evidence="1">The sequence shown here is derived from an EMBL/GenBank/DDBJ whole genome shotgun (WGS) entry which is preliminary data.</text>
</comment>